<dbReference type="PANTHER" id="PTHR11999">
    <property type="entry name" value="GROUP II PYRIDOXAL-5-PHOSPHATE DECARBOXYLASE"/>
    <property type="match status" value="1"/>
</dbReference>
<dbReference type="Proteomes" id="UP000694888">
    <property type="component" value="Unplaced"/>
</dbReference>
<dbReference type="InterPro" id="IPR015422">
    <property type="entry name" value="PyrdxlP-dep_Trfase_small"/>
</dbReference>
<evidence type="ECO:0000313" key="8">
    <source>
        <dbReference type="RefSeq" id="XP_012942331.1"/>
    </source>
</evidence>
<organism evidence="7 8">
    <name type="scientific">Aplysia californica</name>
    <name type="common">California sea hare</name>
    <dbReference type="NCBI Taxonomy" id="6500"/>
    <lineage>
        <taxon>Eukaryota</taxon>
        <taxon>Metazoa</taxon>
        <taxon>Spiralia</taxon>
        <taxon>Lophotrochozoa</taxon>
        <taxon>Mollusca</taxon>
        <taxon>Gastropoda</taxon>
        <taxon>Heterobranchia</taxon>
        <taxon>Euthyneura</taxon>
        <taxon>Tectipleura</taxon>
        <taxon>Aplysiida</taxon>
        <taxon>Aplysioidea</taxon>
        <taxon>Aplysiidae</taxon>
        <taxon>Aplysia</taxon>
    </lineage>
</organism>
<proteinExistence type="inferred from homology"/>
<dbReference type="Gene3D" id="3.90.1150.10">
    <property type="entry name" value="Aspartate Aminotransferase, domain 1"/>
    <property type="match status" value="1"/>
</dbReference>
<dbReference type="InterPro" id="IPR002129">
    <property type="entry name" value="PyrdxlP-dep_de-COase"/>
</dbReference>
<evidence type="ECO:0000256" key="6">
    <source>
        <dbReference type="RuleBase" id="RU000382"/>
    </source>
</evidence>
<dbReference type="Gene3D" id="1.20.1340.10">
    <property type="entry name" value="dopa decarboxylase, N-terminal domain"/>
    <property type="match status" value="1"/>
</dbReference>
<name>A0ABM1A7H2_APLCA</name>
<evidence type="ECO:0000256" key="2">
    <source>
        <dbReference type="ARBA" id="ARBA00009533"/>
    </source>
</evidence>
<evidence type="ECO:0000256" key="3">
    <source>
        <dbReference type="ARBA" id="ARBA00022793"/>
    </source>
</evidence>
<dbReference type="PRINTS" id="PR00800">
    <property type="entry name" value="YHDCRBOXLASE"/>
</dbReference>
<evidence type="ECO:0000256" key="4">
    <source>
        <dbReference type="ARBA" id="ARBA00022898"/>
    </source>
</evidence>
<dbReference type="CDD" id="cd06450">
    <property type="entry name" value="DOPA_deC_like"/>
    <property type="match status" value="1"/>
</dbReference>
<gene>
    <name evidence="8" type="primary">LOC101862673</name>
</gene>
<protein>
    <submittedName>
        <fullName evidence="8">Aromatic-L-amino-acid decarboxylase-like</fullName>
    </submittedName>
</protein>
<dbReference type="InterPro" id="IPR015424">
    <property type="entry name" value="PyrdxlP-dep_Trfase"/>
</dbReference>
<dbReference type="GeneID" id="101862673"/>
<keyword evidence="4 6" id="KW-0663">Pyridoxal phosphate</keyword>
<dbReference type="PANTHER" id="PTHR11999:SF70">
    <property type="entry name" value="MIP05841P"/>
    <property type="match status" value="1"/>
</dbReference>
<evidence type="ECO:0000313" key="7">
    <source>
        <dbReference type="Proteomes" id="UP000694888"/>
    </source>
</evidence>
<comment type="similarity">
    <text evidence="2 6">Belongs to the group II decarboxylase family.</text>
</comment>
<dbReference type="RefSeq" id="XP_012942331.1">
    <property type="nucleotide sequence ID" value="XM_013086877.1"/>
</dbReference>
<comment type="cofactor">
    <cofactor evidence="1 6">
        <name>pyridoxal 5'-phosphate</name>
        <dbReference type="ChEBI" id="CHEBI:597326"/>
    </cofactor>
</comment>
<reference evidence="8" key="1">
    <citation type="submission" date="2025-08" db="UniProtKB">
        <authorList>
            <consortium name="RefSeq"/>
        </authorList>
    </citation>
    <scope>IDENTIFICATION</scope>
</reference>
<evidence type="ECO:0000256" key="1">
    <source>
        <dbReference type="ARBA" id="ARBA00001933"/>
    </source>
</evidence>
<keyword evidence="3" id="KW-0210">Decarboxylase</keyword>
<keyword evidence="5 6" id="KW-0456">Lyase</keyword>
<keyword evidence="7" id="KW-1185">Reference proteome</keyword>
<evidence type="ECO:0000256" key="5">
    <source>
        <dbReference type="ARBA" id="ARBA00023239"/>
    </source>
</evidence>
<dbReference type="Gene3D" id="3.40.640.10">
    <property type="entry name" value="Type I PLP-dependent aspartate aminotransferase-like (Major domain)"/>
    <property type="match status" value="1"/>
</dbReference>
<dbReference type="Pfam" id="PF00282">
    <property type="entry name" value="Pyridoxal_deC"/>
    <property type="match status" value="2"/>
</dbReference>
<sequence length="445" mass="49635">MDADEFRRSGGEMVDFIADYLQNIRQRRPLPAVSPGYLKKLISEEAPSDGESWESVKDDIEKVIMPGVSSAHTFREPLLASSPACTELEMIALDWLGKMLRLPQDFLFSGERQGGSIILGGASEAILISLISARKAAINKLRCLDPQLTNGQALDKLVAYTSDQTHCCMEKSCLIGLVSLTILPSDTTGALSWETLEAAICRDLARGLVPVFFCATIGTTSTCAFDNLAELGPVCNKYGVWMHVDAAYAGSACICPEFRYLLDGVEHCTSISVSPHKWLLVNYDCTALWTLSHPQHWQVNMGRRFRSLKLWFVLRMYGVKGLQERIRQDVHLAKQFAQMVKADSRFELIGDVTLGLVCFRLKHCNCVNEELHEKLKSDRRIHLIPSSFKGKFFLRFVICPASTQLQDVSFAWSVINEITDGITRHCATRRAKPPGSCACITIRHS</sequence>
<dbReference type="InterPro" id="IPR010977">
    <property type="entry name" value="Aromatic_deC"/>
</dbReference>
<dbReference type="InterPro" id="IPR015421">
    <property type="entry name" value="PyrdxlP-dep_Trfase_major"/>
</dbReference>
<dbReference type="SUPFAM" id="SSF53383">
    <property type="entry name" value="PLP-dependent transferases"/>
    <property type="match status" value="1"/>
</dbReference>
<accession>A0ABM1A7H2</accession>